<feature type="compositionally biased region" description="Polar residues" evidence="1">
    <location>
        <begin position="107"/>
        <end position="118"/>
    </location>
</feature>
<name>A0AAE0IHT4_9PEZI</name>
<reference evidence="2" key="2">
    <citation type="submission" date="2023-06" db="EMBL/GenBank/DDBJ databases">
        <authorList>
            <consortium name="Lawrence Berkeley National Laboratory"/>
            <person name="Haridas S."/>
            <person name="Hensen N."/>
            <person name="Bonometti L."/>
            <person name="Westerberg I."/>
            <person name="Brannstrom I.O."/>
            <person name="Guillou S."/>
            <person name="Cros-Aarteil S."/>
            <person name="Calhoun S."/>
            <person name="Kuo A."/>
            <person name="Mondo S."/>
            <person name="Pangilinan J."/>
            <person name="Riley R."/>
            <person name="Labutti K."/>
            <person name="Andreopoulos B."/>
            <person name="Lipzen A."/>
            <person name="Chen C."/>
            <person name="Yanf M."/>
            <person name="Daum C."/>
            <person name="Ng V."/>
            <person name="Clum A."/>
            <person name="Steindorff A."/>
            <person name="Ohm R."/>
            <person name="Martin F."/>
            <person name="Silar P."/>
            <person name="Natvig D."/>
            <person name="Lalanne C."/>
            <person name="Gautier V."/>
            <person name="Ament-Velasquez S.L."/>
            <person name="Kruys A."/>
            <person name="Hutchinson M.I."/>
            <person name="Powell A.J."/>
            <person name="Barry K."/>
            <person name="Miller A.N."/>
            <person name="Grigoriev I.V."/>
            <person name="Debuchy R."/>
            <person name="Gladieux P."/>
            <person name="Thoren M.H."/>
            <person name="Johannesson H."/>
        </authorList>
    </citation>
    <scope>NUCLEOTIDE SEQUENCE</scope>
    <source>
        <strain evidence="2">CBS 118394</strain>
    </source>
</reference>
<organism evidence="2 3">
    <name type="scientific">Apodospora peruviana</name>
    <dbReference type="NCBI Taxonomy" id="516989"/>
    <lineage>
        <taxon>Eukaryota</taxon>
        <taxon>Fungi</taxon>
        <taxon>Dikarya</taxon>
        <taxon>Ascomycota</taxon>
        <taxon>Pezizomycotina</taxon>
        <taxon>Sordariomycetes</taxon>
        <taxon>Sordariomycetidae</taxon>
        <taxon>Sordariales</taxon>
        <taxon>Lasiosphaeriaceae</taxon>
        <taxon>Apodospora</taxon>
    </lineage>
</organism>
<feature type="compositionally biased region" description="Basic and acidic residues" evidence="1">
    <location>
        <begin position="26"/>
        <end position="38"/>
    </location>
</feature>
<reference evidence="2" key="1">
    <citation type="journal article" date="2023" name="Mol. Phylogenet. Evol.">
        <title>Genome-scale phylogeny and comparative genomics of the fungal order Sordariales.</title>
        <authorList>
            <person name="Hensen N."/>
            <person name="Bonometti L."/>
            <person name="Westerberg I."/>
            <person name="Brannstrom I.O."/>
            <person name="Guillou S."/>
            <person name="Cros-Aarteil S."/>
            <person name="Calhoun S."/>
            <person name="Haridas S."/>
            <person name="Kuo A."/>
            <person name="Mondo S."/>
            <person name="Pangilinan J."/>
            <person name="Riley R."/>
            <person name="LaButti K."/>
            <person name="Andreopoulos B."/>
            <person name="Lipzen A."/>
            <person name="Chen C."/>
            <person name="Yan M."/>
            <person name="Daum C."/>
            <person name="Ng V."/>
            <person name="Clum A."/>
            <person name="Steindorff A."/>
            <person name="Ohm R.A."/>
            <person name="Martin F."/>
            <person name="Silar P."/>
            <person name="Natvig D.O."/>
            <person name="Lalanne C."/>
            <person name="Gautier V."/>
            <person name="Ament-Velasquez S.L."/>
            <person name="Kruys A."/>
            <person name="Hutchinson M.I."/>
            <person name="Powell A.J."/>
            <person name="Barry K."/>
            <person name="Miller A.N."/>
            <person name="Grigoriev I.V."/>
            <person name="Debuchy R."/>
            <person name="Gladieux P."/>
            <person name="Hiltunen Thoren M."/>
            <person name="Johannesson H."/>
        </authorList>
    </citation>
    <scope>NUCLEOTIDE SEQUENCE</scope>
    <source>
        <strain evidence="2">CBS 118394</strain>
    </source>
</reference>
<evidence type="ECO:0008006" key="4">
    <source>
        <dbReference type="Google" id="ProtNLM"/>
    </source>
</evidence>
<evidence type="ECO:0000256" key="1">
    <source>
        <dbReference type="SAM" id="MobiDB-lite"/>
    </source>
</evidence>
<keyword evidence="3" id="KW-1185">Reference proteome</keyword>
<feature type="region of interest" description="Disordered" evidence="1">
    <location>
        <begin position="107"/>
        <end position="176"/>
    </location>
</feature>
<feature type="compositionally biased region" description="Low complexity" evidence="1">
    <location>
        <begin position="278"/>
        <end position="291"/>
    </location>
</feature>
<dbReference type="EMBL" id="JAUEDM010000002">
    <property type="protein sequence ID" value="KAK3325327.1"/>
    <property type="molecule type" value="Genomic_DNA"/>
</dbReference>
<dbReference type="Proteomes" id="UP001283341">
    <property type="component" value="Unassembled WGS sequence"/>
</dbReference>
<feature type="region of interest" description="Disordered" evidence="1">
    <location>
        <begin position="1"/>
        <end position="94"/>
    </location>
</feature>
<gene>
    <name evidence="2" type="ORF">B0H66DRAFT_615829</name>
</gene>
<accession>A0AAE0IHT4</accession>
<sequence length="667" mass="73929">MFDVDWHDYTTEKVGERQARKKELRKNKDSSPAHDRSLARSSSSSGDRHFGILESIGIRRSSASTKGKKPVSLALAPPKEGAGKPQRSSAFVSPTYKIASNESSLISNDGVSLNSAPTSGGHGQGIKRRLQGLGRAISDRLSQEPEPLKSPDNSVPPLTPSRSSSIRTSAEPLIPETNVDYFQSIGSDSYVTRTTEMAYEERTESDIDTVLTITKIWADYREPQTPKSPSPPSSPTSPGKDTSVSLLIDEWFTAVHTPSNSSSSPKCDEPLRRMTISQPSYYPSSRSPLSPKDTPTRSPRQRTFPTTPLPRSTRLAFDNPDAWKPPDAWHCSPTPEETALTTDYHAAEKNTTTTTDLISVDLEVMKNEIKKMAAACPQSILVKLNEEWGTVADPGFYKEVEMSRKRWMLSALDYLKDTNESPEQDSHPSSKDEKVLALFESQSTASYLAAFYSDGEITHLSPSPLSHILFPNIQPIVSTITPAVTLAPNLFTSVHCLALPSLVPSHEILPLLWSIHRCLASSGVLHLNLIDPAPVAKSLGPCMRQWLEQNLMLNLGKQFRCTNPCKLIPEWLGEAHLRAPGSQVSRVKFQAVYLPGSPPSNVIKIDQGRSELLTTVGRLLWKEVWGKFVHGNVWWWDDADCVKECLRLGTYWEYLKIGTIKEDIPYV</sequence>
<evidence type="ECO:0000313" key="3">
    <source>
        <dbReference type="Proteomes" id="UP001283341"/>
    </source>
</evidence>
<feature type="compositionally biased region" description="Pro residues" evidence="1">
    <location>
        <begin position="226"/>
        <end position="235"/>
    </location>
</feature>
<comment type="caution">
    <text evidence="2">The sequence shown here is derived from an EMBL/GenBank/DDBJ whole genome shotgun (WGS) entry which is preliminary data.</text>
</comment>
<proteinExistence type="predicted"/>
<feature type="region of interest" description="Disordered" evidence="1">
    <location>
        <begin position="278"/>
        <end position="314"/>
    </location>
</feature>
<dbReference type="AlphaFoldDB" id="A0AAE0IHT4"/>
<evidence type="ECO:0000313" key="2">
    <source>
        <dbReference type="EMBL" id="KAK3325327.1"/>
    </source>
</evidence>
<protein>
    <recommendedName>
        <fullName evidence="4">Methyltransferase type 11 domain-containing protein</fullName>
    </recommendedName>
</protein>
<feature type="compositionally biased region" description="Basic and acidic residues" evidence="1">
    <location>
        <begin position="137"/>
        <end position="149"/>
    </location>
</feature>
<feature type="region of interest" description="Disordered" evidence="1">
    <location>
        <begin position="220"/>
        <end position="242"/>
    </location>
</feature>
<feature type="compositionally biased region" description="Polar residues" evidence="1">
    <location>
        <begin position="296"/>
        <end position="310"/>
    </location>
</feature>
<feature type="compositionally biased region" description="Basic and acidic residues" evidence="1">
    <location>
        <begin position="1"/>
        <end position="18"/>
    </location>
</feature>